<gene>
    <name evidence="1" type="ORF">ENN90_12345</name>
</gene>
<dbReference type="Pfam" id="PF01063">
    <property type="entry name" value="Aminotran_4"/>
    <property type="match status" value="1"/>
</dbReference>
<dbReference type="InterPro" id="IPR043131">
    <property type="entry name" value="BCAT-like_N"/>
</dbReference>
<dbReference type="Gene3D" id="3.30.470.10">
    <property type="match status" value="1"/>
</dbReference>
<proteinExistence type="predicted"/>
<evidence type="ECO:0000313" key="1">
    <source>
        <dbReference type="EMBL" id="HDR52392.1"/>
    </source>
</evidence>
<dbReference type="GO" id="GO:0008483">
    <property type="term" value="F:transaminase activity"/>
    <property type="evidence" value="ECO:0007669"/>
    <property type="project" value="UniProtKB-KW"/>
</dbReference>
<dbReference type="EMBL" id="DSDK01000687">
    <property type="protein sequence ID" value="HDR52392.1"/>
    <property type="molecule type" value="Genomic_DNA"/>
</dbReference>
<keyword evidence="1" id="KW-0808">Transferase</keyword>
<dbReference type="Proteomes" id="UP000886047">
    <property type="component" value="Unassembled WGS sequence"/>
</dbReference>
<feature type="non-terminal residue" evidence="1">
    <location>
        <position position="157"/>
    </location>
</feature>
<dbReference type="InterPro" id="IPR001544">
    <property type="entry name" value="Aminotrans_IV"/>
</dbReference>
<dbReference type="SUPFAM" id="SSF56752">
    <property type="entry name" value="D-aminoacid aminotransferase-like PLP-dependent enzymes"/>
    <property type="match status" value="1"/>
</dbReference>
<organism evidence="1">
    <name type="scientific">Mariniphaga anaerophila</name>
    <dbReference type="NCBI Taxonomy" id="1484053"/>
    <lineage>
        <taxon>Bacteria</taxon>
        <taxon>Pseudomonadati</taxon>
        <taxon>Bacteroidota</taxon>
        <taxon>Bacteroidia</taxon>
        <taxon>Marinilabiliales</taxon>
        <taxon>Prolixibacteraceae</taxon>
        <taxon>Mariniphaga</taxon>
    </lineage>
</organism>
<reference evidence="1" key="1">
    <citation type="journal article" date="2020" name="mSystems">
        <title>Genome- and Community-Level Interaction Insights into Carbon Utilization and Element Cycling Functions of Hydrothermarchaeota in Hydrothermal Sediment.</title>
        <authorList>
            <person name="Zhou Z."/>
            <person name="Liu Y."/>
            <person name="Xu W."/>
            <person name="Pan J."/>
            <person name="Luo Z.H."/>
            <person name="Li M."/>
        </authorList>
    </citation>
    <scope>NUCLEOTIDE SEQUENCE [LARGE SCALE GENOMIC DNA]</scope>
    <source>
        <strain evidence="1">SpSt-1217</strain>
    </source>
</reference>
<protein>
    <submittedName>
        <fullName evidence="1">Aminotransferase class IV</fullName>
    </submittedName>
</protein>
<keyword evidence="1" id="KW-0032">Aminotransferase</keyword>
<sequence length="157" mass="18156">MIYYPLHKFFIYDDELKPNSEFRVSENAGGVYEVLRVLEGIPLFLEDHLDRFFSSARLAGKTIRFSKEQIEGFLNLLIEKNEAHTGNILLSCKTHLKALFIPHKYPELAWYKTGVTCGLLTAERENPNAKVFQTPVRQQADELMEQNGFYEVLLVDN</sequence>
<dbReference type="InterPro" id="IPR036038">
    <property type="entry name" value="Aminotransferase-like"/>
</dbReference>
<dbReference type="AlphaFoldDB" id="A0A831LIJ3"/>
<comment type="caution">
    <text evidence="1">The sequence shown here is derived from an EMBL/GenBank/DDBJ whole genome shotgun (WGS) entry which is preliminary data.</text>
</comment>
<name>A0A831LIJ3_9BACT</name>
<accession>A0A831LIJ3</accession>